<evidence type="ECO:0000256" key="1">
    <source>
        <dbReference type="SAM" id="Phobius"/>
    </source>
</evidence>
<keyword evidence="1" id="KW-0812">Transmembrane</keyword>
<organism evidence="2">
    <name type="scientific">Grammatophora oceanica</name>
    <dbReference type="NCBI Taxonomy" id="210454"/>
    <lineage>
        <taxon>Eukaryota</taxon>
        <taxon>Sar</taxon>
        <taxon>Stramenopiles</taxon>
        <taxon>Ochrophyta</taxon>
        <taxon>Bacillariophyta</taxon>
        <taxon>Fragilariophyceae</taxon>
        <taxon>Fragilariophycidae</taxon>
        <taxon>Rhabdonematales</taxon>
        <taxon>Grammatophoraceae</taxon>
        <taxon>Grammatophora</taxon>
    </lineage>
</organism>
<sequence length="221" mass="23925">MSNLTLKDRLILWAVCIYHAALAVLLTIQPSAIMDSDAILQQAAPAADGGANEAMVQFGFEVFRSYDGEYRSILYSSEQEELFGKAFFAARKMAKVGDELAPISWTAPLVALILIAVVGFFVKSSSNWYTKHKAEVCFFVLALYPLLLILSNILAVVAVPVLANSNLCGPNFIELRYDTNLKYGANGTFALIHNGTESSCRITGGTLKAKIIPTAVGVVLL</sequence>
<name>A0A7S1UV05_9STRA</name>
<feature type="transmembrane region" description="Helical" evidence="1">
    <location>
        <begin position="134"/>
        <end position="163"/>
    </location>
</feature>
<feature type="transmembrane region" description="Helical" evidence="1">
    <location>
        <begin position="10"/>
        <end position="28"/>
    </location>
</feature>
<evidence type="ECO:0000313" key="2">
    <source>
        <dbReference type="EMBL" id="CAD9279279.1"/>
    </source>
</evidence>
<accession>A0A7S1UV05</accession>
<proteinExistence type="predicted"/>
<feature type="transmembrane region" description="Helical" evidence="1">
    <location>
        <begin position="103"/>
        <end position="122"/>
    </location>
</feature>
<dbReference type="EMBL" id="HBGK01016193">
    <property type="protein sequence ID" value="CAD9279279.1"/>
    <property type="molecule type" value="Transcribed_RNA"/>
</dbReference>
<keyword evidence="1" id="KW-1133">Transmembrane helix</keyword>
<protein>
    <submittedName>
        <fullName evidence="2">Uncharacterized protein</fullName>
    </submittedName>
</protein>
<gene>
    <name evidence="2" type="ORF">GOCE00092_LOCUS8188</name>
</gene>
<dbReference type="AlphaFoldDB" id="A0A7S1UV05"/>
<keyword evidence="1" id="KW-0472">Membrane</keyword>
<reference evidence="2" key="1">
    <citation type="submission" date="2021-01" db="EMBL/GenBank/DDBJ databases">
        <authorList>
            <person name="Corre E."/>
            <person name="Pelletier E."/>
            <person name="Niang G."/>
            <person name="Scheremetjew M."/>
            <person name="Finn R."/>
            <person name="Kale V."/>
            <person name="Holt S."/>
            <person name="Cochrane G."/>
            <person name="Meng A."/>
            <person name="Brown T."/>
            <person name="Cohen L."/>
        </authorList>
    </citation>
    <scope>NUCLEOTIDE SEQUENCE</scope>
    <source>
        <strain evidence="2">CCMP 410</strain>
    </source>
</reference>